<gene>
    <name evidence="7" type="ordered locus">Acid_5929</name>
</gene>
<dbReference type="SFLD" id="SFLDF00385">
    <property type="entry name" value="7_8-dihydro-6-hydroxymethylpte"/>
    <property type="match status" value="1"/>
</dbReference>
<name>Q01U00_SOLUE</name>
<dbReference type="PROSITE" id="PS51918">
    <property type="entry name" value="RADICAL_SAM"/>
    <property type="match status" value="1"/>
</dbReference>
<dbReference type="GO" id="GO:0008168">
    <property type="term" value="F:methyltransferase activity"/>
    <property type="evidence" value="ECO:0007669"/>
    <property type="project" value="InterPro"/>
</dbReference>
<evidence type="ECO:0000256" key="2">
    <source>
        <dbReference type="ARBA" id="ARBA00022691"/>
    </source>
</evidence>
<feature type="domain" description="Radical SAM core" evidence="6">
    <location>
        <begin position="110"/>
        <end position="332"/>
    </location>
</feature>
<dbReference type="InterPro" id="IPR056488">
    <property type="entry name" value="Zn_ribbon_HMPTM"/>
</dbReference>
<keyword evidence="4" id="KW-0408">Iron</keyword>
<dbReference type="SFLD" id="SFLDG01067">
    <property type="entry name" value="SPASM/twitch_domain_containing"/>
    <property type="match status" value="1"/>
</dbReference>
<dbReference type="SFLD" id="SFLDS00029">
    <property type="entry name" value="Radical_SAM"/>
    <property type="match status" value="1"/>
</dbReference>
<dbReference type="PANTHER" id="PTHR43306">
    <property type="entry name" value="7,8-DIHYDRO-6-HYDROXYMETHYLPTERIN DIMETHYLTRANSFERASE"/>
    <property type="match status" value="1"/>
</dbReference>
<keyword evidence="5" id="KW-0411">Iron-sulfur</keyword>
<evidence type="ECO:0000256" key="1">
    <source>
        <dbReference type="ARBA" id="ARBA00001966"/>
    </source>
</evidence>
<organism evidence="7">
    <name type="scientific">Solibacter usitatus (strain Ellin6076)</name>
    <dbReference type="NCBI Taxonomy" id="234267"/>
    <lineage>
        <taxon>Bacteria</taxon>
        <taxon>Pseudomonadati</taxon>
        <taxon>Acidobacteriota</taxon>
        <taxon>Terriglobia</taxon>
        <taxon>Bryobacterales</taxon>
        <taxon>Solibacteraceae</taxon>
        <taxon>Candidatus Solibacter</taxon>
    </lineage>
</organism>
<dbReference type="EMBL" id="CP000473">
    <property type="protein sequence ID" value="ABJ86870.1"/>
    <property type="molecule type" value="Genomic_DNA"/>
</dbReference>
<dbReference type="Pfam" id="PF23545">
    <property type="entry name" value="Zn_ribbon_HMPTM"/>
    <property type="match status" value="1"/>
</dbReference>
<dbReference type="AlphaFoldDB" id="Q01U00"/>
<dbReference type="SMART" id="SM00729">
    <property type="entry name" value="Elp3"/>
    <property type="match status" value="1"/>
</dbReference>
<dbReference type="CDD" id="cd01335">
    <property type="entry name" value="Radical_SAM"/>
    <property type="match status" value="1"/>
</dbReference>
<dbReference type="eggNOG" id="COG1964">
    <property type="taxonomic scope" value="Bacteria"/>
</dbReference>
<dbReference type="SUPFAM" id="SSF102114">
    <property type="entry name" value="Radical SAM enzymes"/>
    <property type="match status" value="1"/>
</dbReference>
<evidence type="ECO:0000259" key="6">
    <source>
        <dbReference type="PROSITE" id="PS51918"/>
    </source>
</evidence>
<dbReference type="STRING" id="234267.Acid_5929"/>
<dbReference type="InterPro" id="IPR058240">
    <property type="entry name" value="rSAM_sf"/>
</dbReference>
<evidence type="ECO:0000256" key="4">
    <source>
        <dbReference type="ARBA" id="ARBA00023004"/>
    </source>
</evidence>
<dbReference type="Gene3D" id="3.20.20.70">
    <property type="entry name" value="Aldolase class I"/>
    <property type="match status" value="1"/>
</dbReference>
<evidence type="ECO:0000256" key="5">
    <source>
        <dbReference type="ARBA" id="ARBA00023014"/>
    </source>
</evidence>
<dbReference type="InterPro" id="IPR006638">
    <property type="entry name" value="Elp3/MiaA/NifB-like_rSAM"/>
</dbReference>
<dbReference type="NCBIfam" id="NF045702">
    <property type="entry name" value="rSAM_GDGT_ether"/>
    <property type="match status" value="1"/>
</dbReference>
<dbReference type="HOGENOM" id="CLU_023791_0_0_0"/>
<dbReference type="GO" id="GO:0046872">
    <property type="term" value="F:metal ion binding"/>
    <property type="evidence" value="ECO:0007669"/>
    <property type="project" value="UniProtKB-KW"/>
</dbReference>
<dbReference type="KEGG" id="sus:Acid_5929"/>
<dbReference type="Pfam" id="PF04055">
    <property type="entry name" value="Radical_SAM"/>
    <property type="match status" value="1"/>
</dbReference>
<dbReference type="InParanoid" id="Q01U00"/>
<protein>
    <submittedName>
        <fullName evidence="7">Radical SAM domain protein</fullName>
    </submittedName>
</protein>
<comment type="cofactor">
    <cofactor evidence="1">
        <name>[4Fe-4S] cluster</name>
        <dbReference type="ChEBI" id="CHEBI:49883"/>
    </cofactor>
</comment>
<dbReference type="PANTHER" id="PTHR43306:SF1">
    <property type="entry name" value="7,8-DIHYDRO-6-HYDROXYMETHYLPTERIN DIMETHYLTRANSFERASE"/>
    <property type="match status" value="1"/>
</dbReference>
<dbReference type="InterPro" id="IPR013785">
    <property type="entry name" value="Aldolase_TIM"/>
</dbReference>
<dbReference type="InterPro" id="IPR034474">
    <property type="entry name" value="Methyltransferase_Class_D"/>
</dbReference>
<proteinExistence type="predicted"/>
<evidence type="ECO:0000256" key="3">
    <source>
        <dbReference type="ARBA" id="ARBA00022723"/>
    </source>
</evidence>
<sequence>MAKFQVIQPETTYTGSPIQPLKTGLPKTTQSLCPDCTDLIDATIFEENGKVVMEKHCSKHGDFRDIVYSDARLYLKMEQWTFGDNRGLSNPAVTNATRCPDDCGLCNLHTSHTGLANVDLTNRCNLTCPVCFANANAAGYLYEPDFETVRKMLQALRDQKPVAGRIVQFSGGEPTIYPRFLDALRLAKEMGFSHTQIATNGLKFTDLEFAEQCKEAGLHTLYLQFDGVCDDIYRRTRGESLWEKKLACIENVRKAGLKIVFVPTIVKGLNDHQIGDIVRLALEYIDCTSGISFQPVAFTGRIARHELEAKRFTLSDFAHAIQQQTGIADPYEDWFPLSCVTPFSKLLSALRGEETTTLSCHPHCSLGTYLFVDQNRKAVPVTQFVEIGPMLREMDELSRKAGKRRFQFFTKFEAWNSLRKFFHEDKAPQGLNFQKFLQTLQGMTDKKYGRGSSEEKGFTYRTLMLAGMHFMDSYNYDVERVKRCVIHYAAPNGKIYPFCAYNSGPVYRERIEKEFSIPFENQPAMQRLRLQGAKLANIDEPELVG</sequence>
<dbReference type="SFLD" id="SFLDG01100">
    <property type="entry name" value="methyltransferase_(Class_D)"/>
    <property type="match status" value="1"/>
</dbReference>
<reference evidence="7" key="1">
    <citation type="submission" date="2006-10" db="EMBL/GenBank/DDBJ databases">
        <title>Complete sequence of Solibacter usitatus Ellin6076.</title>
        <authorList>
            <consortium name="US DOE Joint Genome Institute"/>
            <person name="Copeland A."/>
            <person name="Lucas S."/>
            <person name="Lapidus A."/>
            <person name="Barry K."/>
            <person name="Detter J.C."/>
            <person name="Glavina del Rio T."/>
            <person name="Hammon N."/>
            <person name="Israni S."/>
            <person name="Dalin E."/>
            <person name="Tice H."/>
            <person name="Pitluck S."/>
            <person name="Thompson L.S."/>
            <person name="Brettin T."/>
            <person name="Bruce D."/>
            <person name="Han C."/>
            <person name="Tapia R."/>
            <person name="Gilna P."/>
            <person name="Schmutz J."/>
            <person name="Larimer F."/>
            <person name="Land M."/>
            <person name="Hauser L."/>
            <person name="Kyrpides N."/>
            <person name="Mikhailova N."/>
            <person name="Janssen P.H."/>
            <person name="Kuske C.R."/>
            <person name="Richardson P."/>
        </authorList>
    </citation>
    <scope>NUCLEOTIDE SEQUENCE</scope>
    <source>
        <strain evidence="7">Ellin6076</strain>
    </source>
</reference>
<dbReference type="InterPro" id="IPR007197">
    <property type="entry name" value="rSAM"/>
</dbReference>
<keyword evidence="2" id="KW-0949">S-adenosyl-L-methionine</keyword>
<dbReference type="InterPro" id="IPR034471">
    <property type="entry name" value="GDGT/MA_synthase"/>
</dbReference>
<dbReference type="GO" id="GO:0051539">
    <property type="term" value="F:4 iron, 4 sulfur cluster binding"/>
    <property type="evidence" value="ECO:0007669"/>
    <property type="project" value="InterPro"/>
</dbReference>
<keyword evidence="3" id="KW-0479">Metal-binding</keyword>
<evidence type="ECO:0000313" key="7">
    <source>
        <dbReference type="EMBL" id="ABJ86870.1"/>
    </source>
</evidence>
<accession>Q01U00</accession>